<gene>
    <name evidence="7" type="ORF">MEUPH1_LOCUS383</name>
</gene>
<evidence type="ECO:0000256" key="3">
    <source>
        <dbReference type="ARBA" id="ARBA00022737"/>
    </source>
</evidence>
<dbReference type="PANTHER" id="PTHR13720">
    <property type="entry name" value="WD-40 REPEAT PROTEIN"/>
    <property type="match status" value="1"/>
</dbReference>
<organism evidence="7 8">
    <name type="scientific">Macrosiphum euphorbiae</name>
    <name type="common">potato aphid</name>
    <dbReference type="NCBI Taxonomy" id="13131"/>
    <lineage>
        <taxon>Eukaryota</taxon>
        <taxon>Metazoa</taxon>
        <taxon>Ecdysozoa</taxon>
        <taxon>Arthropoda</taxon>
        <taxon>Hexapoda</taxon>
        <taxon>Insecta</taxon>
        <taxon>Pterygota</taxon>
        <taxon>Neoptera</taxon>
        <taxon>Paraneoptera</taxon>
        <taxon>Hemiptera</taxon>
        <taxon>Sternorrhyncha</taxon>
        <taxon>Aphidomorpha</taxon>
        <taxon>Aphidoidea</taxon>
        <taxon>Aphididae</taxon>
        <taxon>Macrosiphini</taxon>
        <taxon>Macrosiphum</taxon>
    </lineage>
</organism>
<dbReference type="GO" id="GO:0072686">
    <property type="term" value="C:mitotic spindle"/>
    <property type="evidence" value="ECO:0007669"/>
    <property type="project" value="TreeGrafter"/>
</dbReference>
<dbReference type="GO" id="GO:0000226">
    <property type="term" value="P:microtubule cytoskeleton organization"/>
    <property type="evidence" value="ECO:0007669"/>
    <property type="project" value="TreeGrafter"/>
</dbReference>
<keyword evidence="8" id="KW-1185">Reference proteome</keyword>
<evidence type="ECO:0000256" key="4">
    <source>
        <dbReference type="ARBA" id="ARBA00023212"/>
    </source>
</evidence>
<dbReference type="InterPro" id="IPR036322">
    <property type="entry name" value="WD40_repeat_dom_sf"/>
</dbReference>
<dbReference type="GO" id="GO:0008017">
    <property type="term" value="F:microtubule binding"/>
    <property type="evidence" value="ECO:0007669"/>
    <property type="project" value="TreeGrafter"/>
</dbReference>
<comment type="caution">
    <text evidence="7">The sequence shown here is derived from an EMBL/GenBank/DDBJ whole genome shotgun (WGS) entry which is preliminary data.</text>
</comment>
<dbReference type="Pfam" id="PF03451">
    <property type="entry name" value="HELP"/>
    <property type="match status" value="1"/>
</dbReference>
<feature type="region of interest" description="Disordered" evidence="5">
    <location>
        <begin position="1"/>
        <end position="68"/>
    </location>
</feature>
<accession>A0AAV0VHR9</accession>
<keyword evidence="4" id="KW-0963">Cytoplasm</keyword>
<dbReference type="InterPro" id="IPR055439">
    <property type="entry name" value="Beta-prop_EML_1st"/>
</dbReference>
<dbReference type="InterPro" id="IPR015943">
    <property type="entry name" value="WD40/YVTN_repeat-like_dom_sf"/>
</dbReference>
<comment type="subcellular location">
    <subcellularLocation>
        <location evidence="1">Cytoplasm</location>
        <location evidence="1">Cytoskeleton</location>
    </subcellularLocation>
</comment>
<evidence type="ECO:0000256" key="5">
    <source>
        <dbReference type="SAM" id="MobiDB-lite"/>
    </source>
</evidence>
<feature type="domain" description="EML-like first beta-propeller" evidence="6">
    <location>
        <begin position="150"/>
        <end position="253"/>
    </location>
</feature>
<dbReference type="InterPro" id="IPR050630">
    <property type="entry name" value="WD_repeat_EMAP"/>
</dbReference>
<sequence>MPSDNKSNSKPTAADSKGGSKPTTPENKSTTKTPTADNKSSSKPTTSVNKTNSKTTAANNNTRDATYNEEEGSVRMFLRGRPINLYAPTAEIASYDITKVATAPSSKLKLDWVYGYRGKDCRSNLYLLPTGEMVYFVASVAVLYNVEEQSQRHYLGHTDDIKCLTIHPNKLLVATGQTAGHDGREGKPHIRVWNSVSLATVVVLGLGEFERSISCLSFSKADGGSLLCAIDEGNDHNISVWDWQKNEKGHKITENPGQSNRNNIFCY</sequence>
<evidence type="ECO:0000256" key="2">
    <source>
        <dbReference type="ARBA" id="ARBA00022574"/>
    </source>
</evidence>
<evidence type="ECO:0000313" key="7">
    <source>
        <dbReference type="EMBL" id="CAI6343065.1"/>
    </source>
</evidence>
<evidence type="ECO:0000259" key="6">
    <source>
        <dbReference type="Pfam" id="PF23409"/>
    </source>
</evidence>
<keyword evidence="2" id="KW-0853">WD repeat</keyword>
<feature type="compositionally biased region" description="Polar residues" evidence="5">
    <location>
        <begin position="21"/>
        <end position="37"/>
    </location>
</feature>
<evidence type="ECO:0000313" key="8">
    <source>
        <dbReference type="Proteomes" id="UP001160148"/>
    </source>
</evidence>
<proteinExistence type="predicted"/>
<dbReference type="SUPFAM" id="SSF50978">
    <property type="entry name" value="WD40 repeat-like"/>
    <property type="match status" value="1"/>
</dbReference>
<feature type="compositionally biased region" description="Low complexity" evidence="5">
    <location>
        <begin position="38"/>
        <end position="65"/>
    </location>
</feature>
<dbReference type="Proteomes" id="UP001160148">
    <property type="component" value="Unassembled WGS sequence"/>
</dbReference>
<dbReference type="AlphaFoldDB" id="A0AAV0VHR9"/>
<protein>
    <recommendedName>
        <fullName evidence="6">EML-like first beta-propeller domain-containing protein</fullName>
    </recommendedName>
</protein>
<dbReference type="FunFam" id="2.130.10.10:FF:002220">
    <property type="entry name" value="EMAP-like 3"/>
    <property type="match status" value="1"/>
</dbReference>
<dbReference type="InterPro" id="IPR005108">
    <property type="entry name" value="HELP"/>
</dbReference>
<dbReference type="PANTHER" id="PTHR13720:SF50">
    <property type="entry name" value="ECHINODERM MICROTUBULE-ASSOCIATED PROTEIN-LIKE 2"/>
    <property type="match status" value="1"/>
</dbReference>
<keyword evidence="3" id="KW-0677">Repeat</keyword>
<dbReference type="EMBL" id="CARXXK010000001">
    <property type="protein sequence ID" value="CAI6343065.1"/>
    <property type="molecule type" value="Genomic_DNA"/>
</dbReference>
<dbReference type="Gene3D" id="2.130.10.10">
    <property type="entry name" value="YVTN repeat-like/Quinoprotein amine dehydrogenase"/>
    <property type="match status" value="2"/>
</dbReference>
<keyword evidence="4" id="KW-0206">Cytoskeleton</keyword>
<feature type="compositionally biased region" description="Polar residues" evidence="5">
    <location>
        <begin position="1"/>
        <end position="11"/>
    </location>
</feature>
<reference evidence="7 8" key="1">
    <citation type="submission" date="2023-01" db="EMBL/GenBank/DDBJ databases">
        <authorList>
            <person name="Whitehead M."/>
        </authorList>
    </citation>
    <scope>NUCLEOTIDE SEQUENCE [LARGE SCALE GENOMIC DNA]</scope>
</reference>
<dbReference type="Pfam" id="PF23409">
    <property type="entry name" value="Beta-prop_EML"/>
    <property type="match status" value="1"/>
</dbReference>
<evidence type="ECO:0000256" key="1">
    <source>
        <dbReference type="ARBA" id="ARBA00004245"/>
    </source>
</evidence>
<name>A0AAV0VHR9_9HEMI</name>